<keyword evidence="1" id="KW-0540">Nuclease</keyword>
<dbReference type="GO" id="GO:0008270">
    <property type="term" value="F:zinc ion binding"/>
    <property type="evidence" value="ECO:0007669"/>
    <property type="project" value="UniProtKB-KW"/>
</dbReference>
<dbReference type="GO" id="GO:0033557">
    <property type="term" value="C:Slx1-Slx4 complex"/>
    <property type="evidence" value="ECO:0000318"/>
    <property type="project" value="GO_Central"/>
</dbReference>
<evidence type="ECO:0000256" key="1">
    <source>
        <dbReference type="ARBA" id="ARBA00022722"/>
    </source>
</evidence>
<keyword evidence="7" id="KW-0862">Zinc</keyword>
<keyword evidence="8" id="KW-0233">DNA recombination</keyword>
<proteinExistence type="predicted"/>
<gene>
    <name evidence="12" type="primary">WBGene00282585</name>
</gene>
<dbReference type="CDD" id="cd10455">
    <property type="entry name" value="GIY-YIG_SLX1"/>
    <property type="match status" value="1"/>
</dbReference>
<dbReference type="Gene3D" id="3.40.1440.10">
    <property type="entry name" value="GIY-YIG endonuclease"/>
    <property type="match status" value="1"/>
</dbReference>
<dbReference type="InterPro" id="IPR035901">
    <property type="entry name" value="GIY-YIG_endonuc_sf"/>
</dbReference>
<reference evidence="12" key="2">
    <citation type="submission" date="2022-06" db="UniProtKB">
        <authorList>
            <consortium name="EnsemblMetazoa"/>
        </authorList>
    </citation>
    <scope>IDENTIFICATION</scope>
    <source>
        <strain evidence="12">PS312</strain>
    </source>
</reference>
<dbReference type="OrthoDB" id="24645at2759"/>
<protein>
    <submittedName>
        <fullName evidence="12">GIY-YIG domain-containing protein</fullName>
    </submittedName>
</protein>
<dbReference type="GO" id="GO:0000724">
    <property type="term" value="P:double-strand break repair via homologous recombination"/>
    <property type="evidence" value="ECO:0000318"/>
    <property type="project" value="GO_Central"/>
</dbReference>
<keyword evidence="6" id="KW-0378">Hydrolase</keyword>
<feature type="compositionally biased region" description="Basic and acidic residues" evidence="11">
    <location>
        <begin position="46"/>
        <end position="58"/>
    </location>
</feature>
<keyword evidence="13" id="KW-1185">Reference proteome</keyword>
<keyword evidence="3" id="KW-0255">Endonuclease</keyword>
<dbReference type="Proteomes" id="UP000005239">
    <property type="component" value="Unassembled WGS sequence"/>
</dbReference>
<name>A0A2A6CXJ6_PRIPA</name>
<evidence type="ECO:0000256" key="9">
    <source>
        <dbReference type="ARBA" id="ARBA00023204"/>
    </source>
</evidence>
<accession>A0A8R1Z408</accession>
<evidence type="ECO:0000313" key="13">
    <source>
        <dbReference type="Proteomes" id="UP000005239"/>
    </source>
</evidence>
<dbReference type="InterPro" id="IPR000305">
    <property type="entry name" value="GIY-YIG_endonuc"/>
</dbReference>
<dbReference type="AlphaFoldDB" id="A0A2A6CXJ6"/>
<evidence type="ECO:0000313" key="12">
    <source>
        <dbReference type="EnsemblMetazoa" id="PPA44216.1"/>
    </source>
</evidence>
<dbReference type="InterPro" id="IPR050381">
    <property type="entry name" value="SLX1_endonuclease"/>
</dbReference>
<keyword evidence="2" id="KW-0479">Metal-binding</keyword>
<dbReference type="GO" id="GO:0017108">
    <property type="term" value="F:5'-flap endonuclease activity"/>
    <property type="evidence" value="ECO:0000318"/>
    <property type="project" value="GO_Central"/>
</dbReference>
<evidence type="ECO:0000256" key="5">
    <source>
        <dbReference type="ARBA" id="ARBA00022771"/>
    </source>
</evidence>
<sequence length="193" mass="21920">MFATMEGFGDAPHTERHSSSDSSQDSSFIEERPARTLARPQLGQPQDEKTQGGKKKEKETTVIAEFHAVYCLVSRCQNKAHKGRCYIGYTKDTNRRIKQHNGGKDVGGAKKTDGRGPWDMVFCVEGFPNQVSGLRFEWASQNPDKSRVLKDRAIKKEKKETPLAFRWVPQYGDNELNVKRLQKSESDCIILTR</sequence>
<reference evidence="13" key="1">
    <citation type="journal article" date="2008" name="Nat. Genet.">
        <title>The Pristionchus pacificus genome provides a unique perspective on nematode lifestyle and parasitism.</title>
        <authorList>
            <person name="Dieterich C."/>
            <person name="Clifton S.W."/>
            <person name="Schuster L.N."/>
            <person name="Chinwalla A."/>
            <person name="Delehaunty K."/>
            <person name="Dinkelacker I."/>
            <person name="Fulton L."/>
            <person name="Fulton R."/>
            <person name="Godfrey J."/>
            <person name="Minx P."/>
            <person name="Mitreva M."/>
            <person name="Roeseler W."/>
            <person name="Tian H."/>
            <person name="Witte H."/>
            <person name="Yang S.P."/>
            <person name="Wilson R.K."/>
            <person name="Sommer R.J."/>
        </authorList>
    </citation>
    <scope>NUCLEOTIDE SEQUENCE [LARGE SCALE GENOMIC DNA]</scope>
    <source>
        <strain evidence="13">PS312</strain>
    </source>
</reference>
<dbReference type="EnsemblMetazoa" id="PPA44216.1">
    <property type="protein sequence ID" value="PPA44216.1"/>
    <property type="gene ID" value="WBGene00282585"/>
</dbReference>
<evidence type="ECO:0000256" key="3">
    <source>
        <dbReference type="ARBA" id="ARBA00022759"/>
    </source>
</evidence>
<dbReference type="GO" id="GO:0008821">
    <property type="term" value="F:crossover junction DNA endonuclease activity"/>
    <property type="evidence" value="ECO:0000318"/>
    <property type="project" value="GO_Central"/>
</dbReference>
<keyword evidence="5" id="KW-0863">Zinc-finger</keyword>
<organism evidence="12 13">
    <name type="scientific">Pristionchus pacificus</name>
    <name type="common">Parasitic nematode worm</name>
    <dbReference type="NCBI Taxonomy" id="54126"/>
    <lineage>
        <taxon>Eukaryota</taxon>
        <taxon>Metazoa</taxon>
        <taxon>Ecdysozoa</taxon>
        <taxon>Nematoda</taxon>
        <taxon>Chromadorea</taxon>
        <taxon>Rhabditida</taxon>
        <taxon>Rhabditina</taxon>
        <taxon>Diplogasteromorpha</taxon>
        <taxon>Diplogasteroidea</taxon>
        <taxon>Neodiplogasteridae</taxon>
        <taxon>Pristionchus</taxon>
    </lineage>
</organism>
<dbReference type="FunFam" id="3.40.1440.10:FF:000008">
    <property type="entry name" value="Structure-specific endonuclease subunit SLX1 homolog"/>
    <property type="match status" value="1"/>
</dbReference>
<evidence type="ECO:0000256" key="6">
    <source>
        <dbReference type="ARBA" id="ARBA00022801"/>
    </source>
</evidence>
<evidence type="ECO:0000256" key="4">
    <source>
        <dbReference type="ARBA" id="ARBA00022763"/>
    </source>
</evidence>
<accession>A0A2A6CXJ6</accession>
<keyword evidence="9" id="KW-0234">DNA repair</keyword>
<keyword evidence="4" id="KW-0227">DNA damage</keyword>
<evidence type="ECO:0000256" key="10">
    <source>
        <dbReference type="ARBA" id="ARBA00023242"/>
    </source>
</evidence>
<dbReference type="PROSITE" id="PS50164">
    <property type="entry name" value="GIY_YIG"/>
    <property type="match status" value="1"/>
</dbReference>
<dbReference type="PANTHER" id="PTHR20208:SF10">
    <property type="entry name" value="STRUCTURE-SPECIFIC ENDONUCLEASE SUBUNIT SLX1"/>
    <property type="match status" value="1"/>
</dbReference>
<dbReference type="PANTHER" id="PTHR20208">
    <property type="entry name" value="STRUCTURE-SPECIFIC ENDONUCLEASE SUBUNIT SLX1"/>
    <property type="match status" value="1"/>
</dbReference>
<evidence type="ECO:0000256" key="2">
    <source>
        <dbReference type="ARBA" id="ARBA00022723"/>
    </source>
</evidence>
<evidence type="ECO:0000256" key="7">
    <source>
        <dbReference type="ARBA" id="ARBA00022833"/>
    </source>
</evidence>
<dbReference type="Pfam" id="PF01541">
    <property type="entry name" value="GIY-YIG"/>
    <property type="match status" value="1"/>
</dbReference>
<feature type="region of interest" description="Disordered" evidence="11">
    <location>
        <begin position="1"/>
        <end position="58"/>
    </location>
</feature>
<evidence type="ECO:0000256" key="8">
    <source>
        <dbReference type="ARBA" id="ARBA00023172"/>
    </source>
</evidence>
<evidence type="ECO:0000256" key="11">
    <source>
        <dbReference type="SAM" id="MobiDB-lite"/>
    </source>
</evidence>
<keyword evidence="10" id="KW-0539">Nucleus</keyword>